<evidence type="ECO:0000313" key="3">
    <source>
        <dbReference type="Proteomes" id="UP000636956"/>
    </source>
</evidence>
<accession>A0A917UPL8</accession>
<protein>
    <recommendedName>
        <fullName evidence="1">Erythromycin biosynthesis protein CIII-like C-terminal domain-containing protein</fullName>
    </recommendedName>
</protein>
<dbReference type="InterPro" id="IPR010610">
    <property type="entry name" value="EryCIII-like_C"/>
</dbReference>
<dbReference type="AlphaFoldDB" id="A0A917UPL8"/>
<name>A0A917UPL8_9MICO</name>
<evidence type="ECO:0000259" key="1">
    <source>
        <dbReference type="Pfam" id="PF06722"/>
    </source>
</evidence>
<reference evidence="2" key="1">
    <citation type="journal article" date="2014" name="Int. J. Syst. Evol. Microbiol.">
        <title>Complete genome sequence of Corynebacterium casei LMG S-19264T (=DSM 44701T), isolated from a smear-ripened cheese.</title>
        <authorList>
            <consortium name="US DOE Joint Genome Institute (JGI-PGF)"/>
            <person name="Walter F."/>
            <person name="Albersmeier A."/>
            <person name="Kalinowski J."/>
            <person name="Ruckert C."/>
        </authorList>
    </citation>
    <scope>NUCLEOTIDE SEQUENCE</scope>
    <source>
        <strain evidence="2">CGMCC 1.8984</strain>
    </source>
</reference>
<dbReference type="Pfam" id="PF06722">
    <property type="entry name" value="EryCIII-like_C"/>
    <property type="match status" value="1"/>
</dbReference>
<evidence type="ECO:0000313" key="2">
    <source>
        <dbReference type="EMBL" id="GGJ72572.1"/>
    </source>
</evidence>
<dbReference type="EMBL" id="BMMD01000003">
    <property type="protein sequence ID" value="GGJ72572.1"/>
    <property type="molecule type" value="Genomic_DNA"/>
</dbReference>
<comment type="caution">
    <text evidence="2">The sequence shown here is derived from an EMBL/GenBank/DDBJ whole genome shotgun (WGS) entry which is preliminary data.</text>
</comment>
<dbReference type="Proteomes" id="UP000636956">
    <property type="component" value="Unassembled WGS sequence"/>
</dbReference>
<reference evidence="2" key="2">
    <citation type="submission" date="2020-09" db="EMBL/GenBank/DDBJ databases">
        <authorList>
            <person name="Sun Q."/>
            <person name="Zhou Y."/>
        </authorList>
    </citation>
    <scope>NUCLEOTIDE SEQUENCE</scope>
    <source>
        <strain evidence="2">CGMCC 1.8984</strain>
    </source>
</reference>
<sequence>MFVTNAGYGGTQCALSHGVPLVAAGDTEDKPEVSMRAARAGVGVNLRTGTPTADAVRRAIDAVLADRAYRSRAQVLAARIRQYDTFADIEAELEAELEAAAGARVHVA</sequence>
<keyword evidence="3" id="KW-1185">Reference proteome</keyword>
<feature type="domain" description="Erythromycin biosynthesis protein CIII-like C-terminal" evidence="1">
    <location>
        <begin position="3"/>
        <end position="80"/>
    </location>
</feature>
<dbReference type="SUPFAM" id="SSF53756">
    <property type="entry name" value="UDP-Glycosyltransferase/glycogen phosphorylase"/>
    <property type="match status" value="1"/>
</dbReference>
<dbReference type="GO" id="GO:0016757">
    <property type="term" value="F:glycosyltransferase activity"/>
    <property type="evidence" value="ECO:0007669"/>
    <property type="project" value="UniProtKB-ARBA"/>
</dbReference>
<dbReference type="Gene3D" id="3.40.50.2000">
    <property type="entry name" value="Glycogen Phosphorylase B"/>
    <property type="match status" value="1"/>
</dbReference>
<proteinExistence type="predicted"/>
<gene>
    <name evidence="2" type="ORF">GCM10011372_08210</name>
</gene>
<organism evidence="2 3">
    <name type="scientific">Agromyces bauzanensis</name>
    <dbReference type="NCBI Taxonomy" id="1308924"/>
    <lineage>
        <taxon>Bacteria</taxon>
        <taxon>Bacillati</taxon>
        <taxon>Actinomycetota</taxon>
        <taxon>Actinomycetes</taxon>
        <taxon>Micrococcales</taxon>
        <taxon>Microbacteriaceae</taxon>
        <taxon>Agromyces</taxon>
    </lineage>
</organism>